<keyword evidence="1" id="KW-0812">Transmembrane</keyword>
<protein>
    <submittedName>
        <fullName evidence="2">Uncharacterized protein</fullName>
    </submittedName>
</protein>
<keyword evidence="3" id="KW-1185">Reference proteome</keyword>
<proteinExistence type="predicted"/>
<evidence type="ECO:0000313" key="2">
    <source>
        <dbReference type="EMBL" id="OXA49553.1"/>
    </source>
</evidence>
<sequence>MTEEEASKAYRKYQIPHFNSSIEKEVVACRQSVLIREIAYIEAEMLFFTKHYYWLEFYNGKETLDSQPYGVTFMKEASSNIPRSFKSLQETGILPRVEAKFHASKYAGRKPVVKERKEIDIYLKMDRGIGTLFIVFVIANCIAVGAFLIDICILIKKRRLLQKLWYKRRY</sequence>
<feature type="transmembrane region" description="Helical" evidence="1">
    <location>
        <begin position="132"/>
        <end position="155"/>
    </location>
</feature>
<reference evidence="2 3" key="1">
    <citation type="submission" date="2015-12" db="EMBL/GenBank/DDBJ databases">
        <title>The genome of Folsomia candida.</title>
        <authorList>
            <person name="Faddeeva A."/>
            <person name="Derks M.F."/>
            <person name="Anvar Y."/>
            <person name="Smit S."/>
            <person name="Van Straalen N."/>
            <person name="Roelofs D."/>
        </authorList>
    </citation>
    <scope>NUCLEOTIDE SEQUENCE [LARGE SCALE GENOMIC DNA]</scope>
    <source>
        <strain evidence="2 3">VU population</strain>
        <tissue evidence="2">Whole body</tissue>
    </source>
</reference>
<dbReference type="EMBL" id="LNIX01000010">
    <property type="protein sequence ID" value="OXA49553.1"/>
    <property type="molecule type" value="Genomic_DNA"/>
</dbReference>
<name>A0A226DWD2_FOLCA</name>
<dbReference type="AlphaFoldDB" id="A0A226DWD2"/>
<dbReference type="Proteomes" id="UP000198287">
    <property type="component" value="Unassembled WGS sequence"/>
</dbReference>
<evidence type="ECO:0000313" key="3">
    <source>
        <dbReference type="Proteomes" id="UP000198287"/>
    </source>
</evidence>
<accession>A0A226DWD2</accession>
<keyword evidence="1" id="KW-0472">Membrane</keyword>
<keyword evidence="1" id="KW-1133">Transmembrane helix</keyword>
<gene>
    <name evidence="2" type="ORF">Fcan01_15951</name>
</gene>
<organism evidence="2 3">
    <name type="scientific">Folsomia candida</name>
    <name type="common">Springtail</name>
    <dbReference type="NCBI Taxonomy" id="158441"/>
    <lineage>
        <taxon>Eukaryota</taxon>
        <taxon>Metazoa</taxon>
        <taxon>Ecdysozoa</taxon>
        <taxon>Arthropoda</taxon>
        <taxon>Hexapoda</taxon>
        <taxon>Collembola</taxon>
        <taxon>Entomobryomorpha</taxon>
        <taxon>Isotomoidea</taxon>
        <taxon>Isotomidae</taxon>
        <taxon>Proisotominae</taxon>
        <taxon>Folsomia</taxon>
    </lineage>
</organism>
<evidence type="ECO:0000256" key="1">
    <source>
        <dbReference type="SAM" id="Phobius"/>
    </source>
</evidence>
<comment type="caution">
    <text evidence="2">The sequence shown here is derived from an EMBL/GenBank/DDBJ whole genome shotgun (WGS) entry which is preliminary data.</text>
</comment>